<dbReference type="EMBL" id="BNCP01000006">
    <property type="protein sequence ID" value="GIL74436.1"/>
    <property type="molecule type" value="Genomic_DNA"/>
</dbReference>
<accession>A0A8J4C2X7</accession>
<organism evidence="4 5">
    <name type="scientific">Volvox reticuliferus</name>
    <dbReference type="NCBI Taxonomy" id="1737510"/>
    <lineage>
        <taxon>Eukaryota</taxon>
        <taxon>Viridiplantae</taxon>
        <taxon>Chlorophyta</taxon>
        <taxon>core chlorophytes</taxon>
        <taxon>Chlorophyceae</taxon>
        <taxon>CS clade</taxon>
        <taxon>Chlamydomonadales</taxon>
        <taxon>Volvocaceae</taxon>
        <taxon>Volvox</taxon>
    </lineage>
</organism>
<comment type="caution">
    <text evidence="4">The sequence shown here is derived from an EMBL/GenBank/DDBJ whole genome shotgun (WGS) entry which is preliminary data.</text>
</comment>
<feature type="region of interest" description="Disordered" evidence="2">
    <location>
        <begin position="83"/>
        <end position="105"/>
    </location>
</feature>
<dbReference type="PROSITE" id="PS51166">
    <property type="entry name" value="CBM20"/>
    <property type="match status" value="2"/>
</dbReference>
<evidence type="ECO:0000313" key="5">
    <source>
        <dbReference type="Proteomes" id="UP000747110"/>
    </source>
</evidence>
<evidence type="ECO:0000256" key="1">
    <source>
        <dbReference type="SAM" id="Coils"/>
    </source>
</evidence>
<dbReference type="Proteomes" id="UP000747110">
    <property type="component" value="Unassembled WGS sequence"/>
</dbReference>
<dbReference type="OrthoDB" id="533354at2759"/>
<feature type="coiled-coil region" evidence="1">
    <location>
        <begin position="432"/>
        <end position="480"/>
    </location>
</feature>
<protein>
    <recommendedName>
        <fullName evidence="3">CBM20 domain-containing protein</fullName>
    </recommendedName>
</protein>
<dbReference type="Pfam" id="PF00686">
    <property type="entry name" value="CBM_20"/>
    <property type="match status" value="2"/>
</dbReference>
<dbReference type="GO" id="GO:0016020">
    <property type="term" value="C:membrane"/>
    <property type="evidence" value="ECO:0007669"/>
    <property type="project" value="TreeGrafter"/>
</dbReference>
<dbReference type="Gene3D" id="1.10.287.1490">
    <property type="match status" value="1"/>
</dbReference>
<feature type="domain" description="CBM20" evidence="3">
    <location>
        <begin position="111"/>
        <end position="219"/>
    </location>
</feature>
<dbReference type="Gene3D" id="2.60.40.10">
    <property type="entry name" value="Immunoglobulins"/>
    <property type="match status" value="2"/>
</dbReference>
<dbReference type="InterPro" id="IPR002044">
    <property type="entry name" value="CBM20"/>
</dbReference>
<dbReference type="SUPFAM" id="SSF49452">
    <property type="entry name" value="Starch-binding domain-like"/>
    <property type="match status" value="2"/>
</dbReference>
<feature type="domain" description="CBM20" evidence="3">
    <location>
        <begin position="299"/>
        <end position="409"/>
    </location>
</feature>
<dbReference type="InterPro" id="IPR013783">
    <property type="entry name" value="Ig-like_fold"/>
</dbReference>
<keyword evidence="5" id="KW-1185">Reference proteome</keyword>
<evidence type="ECO:0000313" key="4">
    <source>
        <dbReference type="EMBL" id="GIL74436.1"/>
    </source>
</evidence>
<sequence>LLGAPTAAVLVSKSCTARPALLPILNHPLASSRSLSRLVSLPISIRNEAHYSKPSCSKNVVGCKARPSITQLRAPQRRRSLASRVAAALHASPPAGPASSSSTFAASASPSETALTMTVKVVVPYHPTSHGQQLVLVGSCEALGNWDVNQGAKFTWCEGHSHVAEVELPIHTSISCKLVVQGHNNDASWEPEANRDLLLTPSSLASRAAGYTVLCHWGYPECTQILANSLRRGGAAASGSGPINKMNGHNARPSTAVGDNPILAGVKKALAHASSRVIPGIISSWEDDTGALAEEEEEDAAPVQCQVTVLVPKSGPNLKPEQSLVLVGSSSALGCWNPEHGLPLERAGEDSPMWVVQAELPLGEGLQAKVVVVDSVSGAAQVWEPCENRSLARFRGGARPVMITAYWGAAPTHCLEVDRLSSNAAATNPQVVQMLRQQLAATASQLDGLRHERDEARKAVAASEEQMRSLEGEVKSLGRSGHQGRQEMVQLAEQLQTTRRLYEVTKKEALELGGTVGVTRQLCSAAKRELVGLATQLESAKRAYEALAPQVERMERQLASTTKAFEATKPELLALEAQLERARSLFDRTLQKIEAAKALTTSRELEPVAVRRRGAEAVKRVAREVQFAKF</sequence>
<dbReference type="PANTHER" id="PTHR15048:SF0">
    <property type="entry name" value="STARCH-BINDING DOMAIN-CONTAINING PROTEIN 1"/>
    <property type="match status" value="1"/>
</dbReference>
<gene>
    <name evidence="4" type="ORF">Vretifemale_4409</name>
</gene>
<dbReference type="AlphaFoldDB" id="A0A8J4C2X7"/>
<feature type="non-terminal residue" evidence="4">
    <location>
        <position position="1"/>
    </location>
</feature>
<keyword evidence="1" id="KW-0175">Coiled coil</keyword>
<dbReference type="SUPFAM" id="SSF57997">
    <property type="entry name" value="Tropomyosin"/>
    <property type="match status" value="1"/>
</dbReference>
<dbReference type="InterPro" id="IPR013784">
    <property type="entry name" value="Carb-bd-like_fold"/>
</dbReference>
<dbReference type="GO" id="GO:2001070">
    <property type="term" value="F:starch binding"/>
    <property type="evidence" value="ECO:0007669"/>
    <property type="project" value="InterPro"/>
</dbReference>
<reference evidence="4" key="1">
    <citation type="journal article" date="2021" name="Proc. Natl. Acad. Sci. U.S.A.">
        <title>Three genomes in the algal genus Volvox reveal the fate of a haploid sex-determining region after a transition to homothallism.</title>
        <authorList>
            <person name="Yamamoto K."/>
            <person name="Hamaji T."/>
            <person name="Kawai-Toyooka H."/>
            <person name="Matsuzaki R."/>
            <person name="Takahashi F."/>
            <person name="Nishimura Y."/>
            <person name="Kawachi M."/>
            <person name="Noguchi H."/>
            <person name="Minakuchi Y."/>
            <person name="Umen J.G."/>
            <person name="Toyoda A."/>
            <person name="Nozaki H."/>
        </authorList>
    </citation>
    <scope>NUCLEOTIDE SEQUENCE</scope>
    <source>
        <strain evidence="4">NIES-3786</strain>
    </source>
</reference>
<dbReference type="PANTHER" id="PTHR15048">
    <property type="entry name" value="STARCH-BINDING DOMAIN-CONTAINING PROTEIN 1"/>
    <property type="match status" value="1"/>
</dbReference>
<proteinExistence type="predicted"/>
<name>A0A8J4C2X7_9CHLO</name>
<dbReference type="SMART" id="SM01065">
    <property type="entry name" value="CBM_2"/>
    <property type="match status" value="2"/>
</dbReference>
<evidence type="ECO:0000259" key="3">
    <source>
        <dbReference type="PROSITE" id="PS51166"/>
    </source>
</evidence>
<evidence type="ECO:0000256" key="2">
    <source>
        <dbReference type="SAM" id="MobiDB-lite"/>
    </source>
</evidence>